<accession>A0A9Q1QFN8</accession>
<dbReference type="AlphaFoldDB" id="A0A9Q1QFN8"/>
<protein>
    <submittedName>
        <fullName evidence="1">Uncharacterized protein</fullName>
    </submittedName>
</protein>
<proteinExistence type="predicted"/>
<gene>
    <name evidence="1" type="ORF">Cgig2_025298</name>
</gene>
<dbReference type="EMBL" id="JAKOGI010000199">
    <property type="protein sequence ID" value="KAJ8440099.1"/>
    <property type="molecule type" value="Genomic_DNA"/>
</dbReference>
<keyword evidence="2" id="KW-1185">Reference proteome</keyword>
<dbReference type="Proteomes" id="UP001153076">
    <property type="component" value="Unassembled WGS sequence"/>
</dbReference>
<sequence>MECSVECEPAVTSPSDKRQWTMLISLAETLVICTLTSADPRRLRPKAIGCIEEIPLDNRRPDRALAQTVHFGRRRLKFYQLRILALDTSLATVFDVLNWCLYLVVDSSDFCHSVWKSRICPFSRVLELWRSRICFSKTEMDGTNLTTFSDWVKAC</sequence>
<evidence type="ECO:0000313" key="1">
    <source>
        <dbReference type="EMBL" id="KAJ8440099.1"/>
    </source>
</evidence>
<evidence type="ECO:0000313" key="2">
    <source>
        <dbReference type="Proteomes" id="UP001153076"/>
    </source>
</evidence>
<comment type="caution">
    <text evidence="1">The sequence shown here is derived from an EMBL/GenBank/DDBJ whole genome shotgun (WGS) entry which is preliminary data.</text>
</comment>
<reference evidence="1" key="1">
    <citation type="submission" date="2022-04" db="EMBL/GenBank/DDBJ databases">
        <title>Carnegiea gigantea Genome sequencing and assembly v2.</title>
        <authorList>
            <person name="Copetti D."/>
            <person name="Sanderson M.J."/>
            <person name="Burquez A."/>
            <person name="Wojciechowski M.F."/>
        </authorList>
    </citation>
    <scope>NUCLEOTIDE SEQUENCE</scope>
    <source>
        <strain evidence="1">SGP5-SGP5p</strain>
        <tissue evidence="1">Aerial part</tissue>
    </source>
</reference>
<name>A0A9Q1QFN8_9CARY</name>
<organism evidence="1 2">
    <name type="scientific">Carnegiea gigantea</name>
    <dbReference type="NCBI Taxonomy" id="171969"/>
    <lineage>
        <taxon>Eukaryota</taxon>
        <taxon>Viridiplantae</taxon>
        <taxon>Streptophyta</taxon>
        <taxon>Embryophyta</taxon>
        <taxon>Tracheophyta</taxon>
        <taxon>Spermatophyta</taxon>
        <taxon>Magnoliopsida</taxon>
        <taxon>eudicotyledons</taxon>
        <taxon>Gunneridae</taxon>
        <taxon>Pentapetalae</taxon>
        <taxon>Caryophyllales</taxon>
        <taxon>Cactineae</taxon>
        <taxon>Cactaceae</taxon>
        <taxon>Cactoideae</taxon>
        <taxon>Echinocereeae</taxon>
        <taxon>Carnegiea</taxon>
    </lineage>
</organism>